<evidence type="ECO:0000313" key="2">
    <source>
        <dbReference type="Proteomes" id="UP000821845"/>
    </source>
</evidence>
<sequence>MISESPIPEAKVQQLDVLVRYYTTNTENVVVEHLQSFHLGHATADEFFSCIEDALSGVRKNNMTCFHSDGPNIMKSLKQKLKTEVSPNMVDIGEYGVHEVHNAFATGLDSFCAEVESLVTDIH</sequence>
<keyword evidence="2" id="KW-1185">Reference proteome</keyword>
<organism evidence="1 2">
    <name type="scientific">Hyalomma asiaticum</name>
    <name type="common">Tick</name>
    <dbReference type="NCBI Taxonomy" id="266040"/>
    <lineage>
        <taxon>Eukaryota</taxon>
        <taxon>Metazoa</taxon>
        <taxon>Ecdysozoa</taxon>
        <taxon>Arthropoda</taxon>
        <taxon>Chelicerata</taxon>
        <taxon>Arachnida</taxon>
        <taxon>Acari</taxon>
        <taxon>Parasitiformes</taxon>
        <taxon>Ixodida</taxon>
        <taxon>Ixodoidea</taxon>
        <taxon>Ixodidae</taxon>
        <taxon>Hyalomminae</taxon>
        <taxon>Hyalomma</taxon>
    </lineage>
</organism>
<name>A0ACB7TAT5_HYAAI</name>
<protein>
    <submittedName>
        <fullName evidence="1">Uncharacterized protein</fullName>
    </submittedName>
</protein>
<proteinExistence type="predicted"/>
<reference evidence="1" key="1">
    <citation type="submission" date="2020-05" db="EMBL/GenBank/DDBJ databases">
        <title>Large-scale comparative analyses of tick genomes elucidate their genetic diversity and vector capacities.</title>
        <authorList>
            <person name="Jia N."/>
            <person name="Wang J."/>
            <person name="Shi W."/>
            <person name="Du L."/>
            <person name="Sun Y."/>
            <person name="Zhan W."/>
            <person name="Jiang J."/>
            <person name="Wang Q."/>
            <person name="Zhang B."/>
            <person name="Ji P."/>
            <person name="Sakyi L.B."/>
            <person name="Cui X."/>
            <person name="Yuan T."/>
            <person name="Jiang B."/>
            <person name="Yang W."/>
            <person name="Lam T.T.-Y."/>
            <person name="Chang Q."/>
            <person name="Ding S."/>
            <person name="Wang X."/>
            <person name="Zhu J."/>
            <person name="Ruan X."/>
            <person name="Zhao L."/>
            <person name="Wei J."/>
            <person name="Que T."/>
            <person name="Du C."/>
            <person name="Cheng J."/>
            <person name="Dai P."/>
            <person name="Han X."/>
            <person name="Huang E."/>
            <person name="Gao Y."/>
            <person name="Liu J."/>
            <person name="Shao H."/>
            <person name="Ye R."/>
            <person name="Li L."/>
            <person name="Wei W."/>
            <person name="Wang X."/>
            <person name="Wang C."/>
            <person name="Yang T."/>
            <person name="Huo Q."/>
            <person name="Li W."/>
            <person name="Guo W."/>
            <person name="Chen H."/>
            <person name="Zhou L."/>
            <person name="Ni X."/>
            <person name="Tian J."/>
            <person name="Zhou Y."/>
            <person name="Sheng Y."/>
            <person name="Liu T."/>
            <person name="Pan Y."/>
            <person name="Xia L."/>
            <person name="Li J."/>
            <person name="Zhao F."/>
            <person name="Cao W."/>
        </authorList>
    </citation>
    <scope>NUCLEOTIDE SEQUENCE</scope>
    <source>
        <strain evidence="1">Hyas-2018</strain>
    </source>
</reference>
<gene>
    <name evidence="1" type="ORF">HPB50_001936</name>
</gene>
<evidence type="ECO:0000313" key="1">
    <source>
        <dbReference type="EMBL" id="KAH6944120.1"/>
    </source>
</evidence>
<dbReference type="Proteomes" id="UP000821845">
    <property type="component" value="Chromosome 1"/>
</dbReference>
<accession>A0ACB7TAT5</accession>
<dbReference type="EMBL" id="CM023481">
    <property type="protein sequence ID" value="KAH6944120.1"/>
    <property type="molecule type" value="Genomic_DNA"/>
</dbReference>
<comment type="caution">
    <text evidence="1">The sequence shown here is derived from an EMBL/GenBank/DDBJ whole genome shotgun (WGS) entry which is preliminary data.</text>
</comment>